<feature type="region of interest" description="Disordered" evidence="1">
    <location>
        <begin position="757"/>
        <end position="846"/>
    </location>
</feature>
<feature type="compositionally biased region" description="Low complexity" evidence="1">
    <location>
        <begin position="592"/>
        <end position="610"/>
    </location>
</feature>
<dbReference type="EMBL" id="LSRX01001577">
    <property type="protein sequence ID" value="OLP78693.1"/>
    <property type="molecule type" value="Genomic_DNA"/>
</dbReference>
<evidence type="ECO:0000313" key="3">
    <source>
        <dbReference type="Proteomes" id="UP000186817"/>
    </source>
</evidence>
<feature type="compositionally biased region" description="Low complexity" evidence="1">
    <location>
        <begin position="787"/>
        <end position="805"/>
    </location>
</feature>
<feature type="compositionally biased region" description="Gly residues" evidence="1">
    <location>
        <begin position="466"/>
        <end position="488"/>
    </location>
</feature>
<evidence type="ECO:0000256" key="1">
    <source>
        <dbReference type="SAM" id="MobiDB-lite"/>
    </source>
</evidence>
<name>A0A1Q9C6Y2_SYMMI</name>
<feature type="region of interest" description="Disordered" evidence="1">
    <location>
        <begin position="448"/>
        <end position="731"/>
    </location>
</feature>
<feature type="compositionally biased region" description="Basic and acidic residues" evidence="1">
    <location>
        <begin position="498"/>
        <end position="510"/>
    </location>
</feature>
<keyword evidence="3" id="KW-1185">Reference proteome</keyword>
<evidence type="ECO:0000313" key="2">
    <source>
        <dbReference type="EMBL" id="OLP78693.1"/>
    </source>
</evidence>
<feature type="compositionally biased region" description="Pro residues" evidence="1">
    <location>
        <begin position="654"/>
        <end position="667"/>
    </location>
</feature>
<feature type="compositionally biased region" description="Low complexity" evidence="1">
    <location>
        <begin position="697"/>
        <end position="724"/>
    </location>
</feature>
<feature type="compositionally biased region" description="Basic and acidic residues" evidence="1">
    <location>
        <begin position="582"/>
        <end position="591"/>
    </location>
</feature>
<feature type="compositionally biased region" description="Pro residues" evidence="1">
    <location>
        <begin position="763"/>
        <end position="772"/>
    </location>
</feature>
<feature type="compositionally biased region" description="Low complexity" evidence="1">
    <location>
        <begin position="618"/>
        <end position="628"/>
    </location>
</feature>
<protein>
    <submittedName>
        <fullName evidence="2">Uncharacterized protein</fullName>
    </submittedName>
</protein>
<dbReference type="Proteomes" id="UP000186817">
    <property type="component" value="Unassembled WGS sequence"/>
</dbReference>
<dbReference type="OrthoDB" id="441688at2759"/>
<reference evidence="2 3" key="1">
    <citation type="submission" date="2016-02" db="EMBL/GenBank/DDBJ databases">
        <title>Genome analysis of coral dinoflagellate symbionts highlights evolutionary adaptations to a symbiotic lifestyle.</title>
        <authorList>
            <person name="Aranda M."/>
            <person name="Li Y."/>
            <person name="Liew Y.J."/>
            <person name="Baumgarten S."/>
            <person name="Simakov O."/>
            <person name="Wilson M."/>
            <person name="Piel J."/>
            <person name="Ashoor H."/>
            <person name="Bougouffa S."/>
            <person name="Bajic V.B."/>
            <person name="Ryu T."/>
            <person name="Ravasi T."/>
            <person name="Bayer T."/>
            <person name="Micklem G."/>
            <person name="Kim H."/>
            <person name="Bhak J."/>
            <person name="Lajeunesse T.C."/>
            <person name="Voolstra C.R."/>
        </authorList>
    </citation>
    <scope>NUCLEOTIDE SEQUENCE [LARGE SCALE GENOMIC DNA]</scope>
    <source>
        <strain evidence="2 3">CCMP2467</strain>
    </source>
</reference>
<dbReference type="AlphaFoldDB" id="A0A1Q9C6Y2"/>
<feature type="compositionally biased region" description="Basic and acidic residues" evidence="1">
    <location>
        <begin position="519"/>
        <end position="565"/>
    </location>
</feature>
<comment type="caution">
    <text evidence="2">The sequence shown here is derived from an EMBL/GenBank/DDBJ whole genome shotgun (WGS) entry which is preliminary data.</text>
</comment>
<proteinExistence type="predicted"/>
<sequence length="960" mass="103954">MCRRLPTGIVPDVKRILENRTSGEMQRFAELQCSFAGNRVDTEDVEKGKLPVFSDKIWVAALKAHGATMQLRPSETAPCPSVLPFVVAFCASSLRCLEESDDAGKGYFALPEFENARSRVEVKLAPLQNITPTSVDQMSLEEYDTSFEKLPERQRLERFWTDMVNSQYSGLEPKDDAFQWKLLWKTANFTSKVGLLKSWPQIAESLSGDGDPGDKEVDWFATRHYWEMVAFTAFVRRTLAQVTRNLRSIWDTKLCSPGALGGLKEEHLKRLGVTDEVSLIFALADKEALGQAMWRKWMVLHIKPSDLDSVHRPNLDKFSSLLEDHTCDCMCYDQCGKLEASAYVTCNPISPGAPEEEIQTEALKLFAREVVVDKVHKSGAVYKDAELSVQRLPGLGGCRSQLVLRSLYGAYKNIAGHISKCEVPHFFNQSKIAGDDLKIILWSDEGTTEPRSHQAFPSISSAMGGKPVGKGGKYGGGRGAVGRGSPGKGKGKSSFRPQEGKPDGSTKTESLKAQYLHKQRGEDPAQDSQAREQEPEDKAKVLRDRLLRKKQEQKNQVRGAHDPATRHGATAVTVDLSSGEPRAGEQAEKARFASAGAGARGAAALGTATDAKTRVVEVEAASSSADAALNEEERKKQLRGQRFAQTTGAAPGAAPAPPAPGPKPAGAPPGAVSSPEPISPTGAEMPATPTTEKKDPSPAAQAAGAGPAKALAQAASAAAAAAAVPVPPKRGLEALRRRKGLGLGPHRGWFKTDKCCKAAAAPPSTPVAPPTSKPAQSRPVVKPPSTPAATSTPSVPAAKSTAQPAQPGPQPPPEEKRRRLLANALQRQARTSAPRKRPSSLLTGGAQATKEVNAELEFQQKWFNVNRSAGCKYIVGQLRRVTGRLGQRRSLRTKILPQDRRVSKHYATGPFFLSWAGQRQKWLRLLPPEESKAHRPVQPYSAETAQKLEAFLRSLGMLES</sequence>
<accession>A0A1Q9C6Y2</accession>
<feature type="compositionally biased region" description="Low complexity" evidence="1">
    <location>
        <begin position="821"/>
        <end position="830"/>
    </location>
</feature>
<gene>
    <name evidence="2" type="ORF">AK812_SmicGene41110</name>
</gene>
<organism evidence="2 3">
    <name type="scientific">Symbiodinium microadriaticum</name>
    <name type="common">Dinoflagellate</name>
    <name type="synonym">Zooxanthella microadriatica</name>
    <dbReference type="NCBI Taxonomy" id="2951"/>
    <lineage>
        <taxon>Eukaryota</taxon>
        <taxon>Sar</taxon>
        <taxon>Alveolata</taxon>
        <taxon>Dinophyceae</taxon>
        <taxon>Suessiales</taxon>
        <taxon>Symbiodiniaceae</taxon>
        <taxon>Symbiodinium</taxon>
    </lineage>
</organism>